<name>A0ABV5G9V2_9MICC</name>
<sequence length="51" mass="5047">MTAPHIVDSDDGVGYPGGGLTRLSTGVSDCLCMGFVGLAARGTTHVTGPVV</sequence>
<gene>
    <name evidence="1" type="ORF">ACFFX0_33055</name>
</gene>
<evidence type="ECO:0000313" key="1">
    <source>
        <dbReference type="EMBL" id="MFB9075732.1"/>
    </source>
</evidence>
<reference evidence="1 2" key="1">
    <citation type="submission" date="2024-09" db="EMBL/GenBank/DDBJ databases">
        <authorList>
            <person name="Sun Q."/>
            <person name="Mori K."/>
        </authorList>
    </citation>
    <scope>NUCLEOTIDE SEQUENCE [LARGE SCALE GENOMIC DNA]</scope>
    <source>
        <strain evidence="1 2">CCM 7609</strain>
    </source>
</reference>
<accession>A0ABV5G9V2</accession>
<comment type="caution">
    <text evidence="1">The sequence shown here is derived from an EMBL/GenBank/DDBJ whole genome shotgun (WGS) entry which is preliminary data.</text>
</comment>
<dbReference type="Proteomes" id="UP001589575">
    <property type="component" value="Unassembled WGS sequence"/>
</dbReference>
<protein>
    <submittedName>
        <fullName evidence="1">Uncharacterized protein</fullName>
    </submittedName>
</protein>
<organism evidence="1 2">
    <name type="scientific">Citricoccus parietis</name>
    <dbReference type="NCBI Taxonomy" id="592307"/>
    <lineage>
        <taxon>Bacteria</taxon>
        <taxon>Bacillati</taxon>
        <taxon>Actinomycetota</taxon>
        <taxon>Actinomycetes</taxon>
        <taxon>Micrococcales</taxon>
        <taxon>Micrococcaceae</taxon>
        <taxon>Citricoccus</taxon>
    </lineage>
</organism>
<evidence type="ECO:0000313" key="2">
    <source>
        <dbReference type="Proteomes" id="UP001589575"/>
    </source>
</evidence>
<dbReference type="EMBL" id="JBHMFI010000024">
    <property type="protein sequence ID" value="MFB9075732.1"/>
    <property type="molecule type" value="Genomic_DNA"/>
</dbReference>
<keyword evidence="2" id="KW-1185">Reference proteome</keyword>
<proteinExistence type="predicted"/>